<evidence type="ECO:0000313" key="2">
    <source>
        <dbReference type="Proteomes" id="UP001054837"/>
    </source>
</evidence>
<reference evidence="1 2" key="1">
    <citation type="submission" date="2021-06" db="EMBL/GenBank/DDBJ databases">
        <title>Caerostris darwini draft genome.</title>
        <authorList>
            <person name="Kono N."/>
            <person name="Arakawa K."/>
        </authorList>
    </citation>
    <scope>NUCLEOTIDE SEQUENCE [LARGE SCALE GENOMIC DNA]</scope>
</reference>
<protein>
    <submittedName>
        <fullName evidence="1">Uncharacterized protein</fullName>
    </submittedName>
</protein>
<proteinExistence type="predicted"/>
<organism evidence="1 2">
    <name type="scientific">Caerostris darwini</name>
    <dbReference type="NCBI Taxonomy" id="1538125"/>
    <lineage>
        <taxon>Eukaryota</taxon>
        <taxon>Metazoa</taxon>
        <taxon>Ecdysozoa</taxon>
        <taxon>Arthropoda</taxon>
        <taxon>Chelicerata</taxon>
        <taxon>Arachnida</taxon>
        <taxon>Araneae</taxon>
        <taxon>Araneomorphae</taxon>
        <taxon>Entelegynae</taxon>
        <taxon>Araneoidea</taxon>
        <taxon>Araneidae</taxon>
        <taxon>Caerostris</taxon>
    </lineage>
</organism>
<sequence length="331" mass="37807">MLMIRLLNLVPFYPYQFICLTYGPVYFPFLSSTPKTPRKGVGVVSEESFTAGQNDPLSLVTKVRSLAINNVRIRPNVSNLMFILHIHSQARSSNEMFIYDQPFLCRQPLFSQIVRPISHVDDPAPKSCPISPVPVHLLDIRFSIFSLSLFYPKHTKKGGCFTAGENDPLSLVTMVRSLAIKNVQIRPDVSNPMFLLHIHFQARSLNEMYIDDCHSFAENLYFPELSRRYHMSMIRLLNLVPFHPYLFICLTYGPVYFPFSVYPNHTKKGGGGVKKSFTAGQNDPLSLVTMVRSLAINNVPIRPDVSNLMLILHIRSQARKPKEMMVRYIDI</sequence>
<dbReference type="Proteomes" id="UP001054837">
    <property type="component" value="Unassembled WGS sequence"/>
</dbReference>
<comment type="caution">
    <text evidence="1">The sequence shown here is derived from an EMBL/GenBank/DDBJ whole genome shotgun (WGS) entry which is preliminary data.</text>
</comment>
<gene>
    <name evidence="1" type="ORF">CDAR_480391</name>
</gene>
<accession>A0AAV4V281</accession>
<evidence type="ECO:0000313" key="1">
    <source>
        <dbReference type="EMBL" id="GIY63675.1"/>
    </source>
</evidence>
<keyword evidence="2" id="KW-1185">Reference proteome</keyword>
<name>A0AAV4V281_9ARAC</name>
<dbReference type="AlphaFoldDB" id="A0AAV4V281"/>
<dbReference type="EMBL" id="BPLQ01012203">
    <property type="protein sequence ID" value="GIY63675.1"/>
    <property type="molecule type" value="Genomic_DNA"/>
</dbReference>